<organism evidence="2 3">
    <name type="scientific">Microbulbifer epialgicus</name>
    <dbReference type="NCBI Taxonomy" id="393907"/>
    <lineage>
        <taxon>Bacteria</taxon>
        <taxon>Pseudomonadati</taxon>
        <taxon>Pseudomonadota</taxon>
        <taxon>Gammaproteobacteria</taxon>
        <taxon>Cellvibrionales</taxon>
        <taxon>Microbulbiferaceae</taxon>
        <taxon>Microbulbifer</taxon>
    </lineage>
</organism>
<reference evidence="2 3" key="1">
    <citation type="submission" date="2024-08" db="EMBL/GenBank/DDBJ databases">
        <authorList>
            <person name="Ishaq N."/>
        </authorList>
    </citation>
    <scope>NUCLEOTIDE SEQUENCE [LARGE SCALE GENOMIC DNA]</scope>
    <source>
        <strain evidence="2 3">DSM 18651</strain>
    </source>
</reference>
<dbReference type="RefSeq" id="WP_371836980.1">
    <property type="nucleotide sequence ID" value="NZ_JBGMEK010000001.1"/>
</dbReference>
<evidence type="ECO:0000256" key="1">
    <source>
        <dbReference type="SAM" id="MobiDB-lite"/>
    </source>
</evidence>
<sequence>MATTNLDQMKHINGQPVTEADVKVGLAVMFPTAVGGSVKYECVSKKSDVAEFKSQNKNWPDSFDVRFSQPEFTVDEFENLAEALRKFNTSGEAVTSEERSLVLRAQELGYARQFSHTQASWTEKGVESSERAHAAKNASKG</sequence>
<feature type="compositionally biased region" description="Basic and acidic residues" evidence="1">
    <location>
        <begin position="124"/>
        <end position="133"/>
    </location>
</feature>
<comment type="caution">
    <text evidence="2">The sequence shown here is derived from an EMBL/GenBank/DDBJ whole genome shotgun (WGS) entry which is preliminary data.</text>
</comment>
<feature type="region of interest" description="Disordered" evidence="1">
    <location>
        <begin position="116"/>
        <end position="141"/>
    </location>
</feature>
<name>A0ABV4NU18_9GAMM</name>
<protein>
    <submittedName>
        <fullName evidence="2">Uncharacterized protein</fullName>
    </submittedName>
</protein>
<evidence type="ECO:0000313" key="3">
    <source>
        <dbReference type="Proteomes" id="UP001569428"/>
    </source>
</evidence>
<accession>A0ABV4NU18</accession>
<proteinExistence type="predicted"/>
<keyword evidence="3" id="KW-1185">Reference proteome</keyword>
<dbReference type="Proteomes" id="UP001569428">
    <property type="component" value="Unassembled WGS sequence"/>
</dbReference>
<dbReference type="EMBL" id="JBGMEK010000001">
    <property type="protein sequence ID" value="MFA0809359.1"/>
    <property type="molecule type" value="Genomic_DNA"/>
</dbReference>
<gene>
    <name evidence="2" type="ORF">ACCI49_00385</name>
</gene>
<evidence type="ECO:0000313" key="2">
    <source>
        <dbReference type="EMBL" id="MFA0809359.1"/>
    </source>
</evidence>